<dbReference type="InterPro" id="IPR050100">
    <property type="entry name" value="TRAFAC_GTPase_members"/>
</dbReference>
<dbReference type="Pfam" id="PF00024">
    <property type="entry name" value="PAN_1"/>
    <property type="match status" value="1"/>
</dbReference>
<sequence>MGKEKKYINIIVMGHVDSGKSTVCGHLFWKFGGIDKRTIDRFDREAAEVDCALLIVSASSGEFEAGISRGGQTREHILLASIVGIKQLIVIVNKMDTTNPSFSEVRFNEIKSDISIYLKRSDYQPETIPFVPLSGLHGDNMIEVSDHMPWYQGWSVDRQEGSISGKTLIEALGAIIPSQLPIEKPLRLPLQDIFHIDGVGTVPIGQIRSGILKPNMVVNFAPLYLTAQVNSIEMYHEAMTKALPGDNVGFSVQGVSVKELQRGFVCSDATNDPAQEAASFTAQIIILNHSGTICQGYTPVIDCHTAHIRCTFAELISKINLRSSKTIEDHPKFLEAGDCGLVKMIPTEPICVERFADYPSLGRFAVCDMRRTVAVDGGSNIDQFNFDICTAGLEFSPFDERILLFETNTDSLIRCAVQCDMTTRCRTFNFDRQTKDCYLYEGDIDSTGLVVTSLSPPSVCGWIKLDMSNFANYGSPCSTCEDSRYLTCINATCQCQPHTFFNGSMCLSQKLNGTGCTSDNQCRNDLNLTCLSNVQCGFSTTTKPLFNYTCLNQTWISSSNRVAQWLFEGNLFDQMNNYNMTSTKTVSYTSSGYNQQAVIFASNNNSTLVTPYMPLSSVSFTIDMWLYITALSNKTTYSIFSLCYQMAADQCLVLGIRKSFLYMSFFSDDCSGVTPLKLSTWIHAAFVFDLSTLTKLIYLNGVLENSCSSSSTLSIPTSTNITIGRIPLLTSIYNVTSFQGNIDQMTVSTRVKSSCEILEIATLVAHFTFDNGLFLNDSGPNYLQAITLGTSSFASGRFSQAIAFNGTQHSMFQVSGFTALGTANKSYSISLWLRPISLLGIVVHVSTLSSGTGWCEPFLGFAPNGSFVAQSYCGGVVTVANPTLSIATLVWSHVVQTWSSTNGLCLYVNNVRVTPCLSSANTYDASSAVNLITLGSSFDATTAGCGMGQIDPSAYKGEIDDFRVYSRELSVSDVTTLYYN</sequence>
<gene>
    <name evidence="9" type="ORF">KXQ929_LOCUS19079</name>
</gene>
<dbReference type="Proteomes" id="UP000663868">
    <property type="component" value="Unassembled WGS sequence"/>
</dbReference>
<dbReference type="Pfam" id="PF03144">
    <property type="entry name" value="GTP_EFTU_D2"/>
    <property type="match status" value="1"/>
</dbReference>
<comment type="similarity">
    <text evidence="2">Belongs to the TRAFAC class translation factor GTPase superfamily. Classic translation factor GTPase family. EF-Tu/EF-1A subfamily.</text>
</comment>
<evidence type="ECO:0000256" key="3">
    <source>
        <dbReference type="ARBA" id="ARBA00022490"/>
    </source>
</evidence>
<keyword evidence="7" id="KW-0342">GTP-binding</keyword>
<dbReference type="Gene3D" id="3.40.50.300">
    <property type="entry name" value="P-loop containing nucleotide triphosphate hydrolases"/>
    <property type="match status" value="2"/>
</dbReference>
<organism evidence="9 10">
    <name type="scientific">Adineta steineri</name>
    <dbReference type="NCBI Taxonomy" id="433720"/>
    <lineage>
        <taxon>Eukaryota</taxon>
        <taxon>Metazoa</taxon>
        <taxon>Spiralia</taxon>
        <taxon>Gnathifera</taxon>
        <taxon>Rotifera</taxon>
        <taxon>Eurotatoria</taxon>
        <taxon>Bdelloidea</taxon>
        <taxon>Adinetida</taxon>
        <taxon>Adinetidae</taxon>
        <taxon>Adineta</taxon>
    </lineage>
</organism>
<dbReference type="GO" id="GO:0005525">
    <property type="term" value="F:GTP binding"/>
    <property type="evidence" value="ECO:0007669"/>
    <property type="project" value="UniProtKB-KW"/>
</dbReference>
<evidence type="ECO:0000256" key="7">
    <source>
        <dbReference type="ARBA" id="ARBA00023134"/>
    </source>
</evidence>
<comment type="subcellular location">
    <subcellularLocation>
        <location evidence="1">Cytoplasm</location>
    </subcellularLocation>
</comment>
<keyword evidence="5" id="KW-0251">Elongation factor</keyword>
<dbReference type="Pfam" id="PF13385">
    <property type="entry name" value="Laminin_G_3"/>
    <property type="match status" value="2"/>
</dbReference>
<keyword evidence="6" id="KW-0648">Protein biosynthesis</keyword>
<dbReference type="CDD" id="cd03693">
    <property type="entry name" value="EF1_alpha_II"/>
    <property type="match status" value="1"/>
</dbReference>
<dbReference type="InterPro" id="IPR027417">
    <property type="entry name" value="P-loop_NTPase"/>
</dbReference>
<dbReference type="CDD" id="cd03705">
    <property type="entry name" value="EF1_alpha_III"/>
    <property type="match status" value="1"/>
</dbReference>
<evidence type="ECO:0000313" key="9">
    <source>
        <dbReference type="EMBL" id="CAF3834617.1"/>
    </source>
</evidence>
<evidence type="ECO:0000256" key="5">
    <source>
        <dbReference type="ARBA" id="ARBA00022768"/>
    </source>
</evidence>
<evidence type="ECO:0000256" key="2">
    <source>
        <dbReference type="ARBA" id="ARBA00007249"/>
    </source>
</evidence>
<evidence type="ECO:0000256" key="4">
    <source>
        <dbReference type="ARBA" id="ARBA00022741"/>
    </source>
</evidence>
<dbReference type="FunFam" id="2.40.30.10:FF:000005">
    <property type="entry name" value="Elongation factor 1-alpha"/>
    <property type="match status" value="1"/>
</dbReference>
<keyword evidence="3" id="KW-0963">Cytoplasm</keyword>
<dbReference type="SUPFAM" id="SSF57414">
    <property type="entry name" value="Hairpin loop containing domain-like"/>
    <property type="match status" value="1"/>
</dbReference>
<dbReference type="InterPro" id="IPR009001">
    <property type="entry name" value="Transl_elong_EF1A/Init_IF2_C"/>
</dbReference>
<dbReference type="InterPro" id="IPR013320">
    <property type="entry name" value="ConA-like_dom_sf"/>
</dbReference>
<dbReference type="AlphaFoldDB" id="A0A819DCB0"/>
<dbReference type="InterPro" id="IPR000795">
    <property type="entry name" value="T_Tr_GTP-bd_dom"/>
</dbReference>
<dbReference type="InterPro" id="IPR003609">
    <property type="entry name" value="Pan_app"/>
</dbReference>
<dbReference type="Gene3D" id="2.40.30.10">
    <property type="entry name" value="Translation factors"/>
    <property type="match status" value="2"/>
</dbReference>
<dbReference type="Pfam" id="PF00009">
    <property type="entry name" value="GTP_EFTU"/>
    <property type="match status" value="2"/>
</dbReference>
<dbReference type="GO" id="GO:0005737">
    <property type="term" value="C:cytoplasm"/>
    <property type="evidence" value="ECO:0007669"/>
    <property type="project" value="UniProtKB-SubCell"/>
</dbReference>
<name>A0A819DCB0_9BILA</name>
<evidence type="ECO:0000259" key="8">
    <source>
        <dbReference type="PROSITE" id="PS50948"/>
    </source>
</evidence>
<keyword evidence="4" id="KW-0547">Nucleotide-binding</keyword>
<dbReference type="InterPro" id="IPR009000">
    <property type="entry name" value="Transl_B-barrel_sf"/>
</dbReference>
<dbReference type="InterPro" id="IPR004161">
    <property type="entry name" value="EFTu-like_2"/>
</dbReference>
<reference evidence="9" key="1">
    <citation type="submission" date="2021-02" db="EMBL/GenBank/DDBJ databases">
        <authorList>
            <person name="Nowell W R."/>
        </authorList>
    </citation>
    <scope>NUCLEOTIDE SEQUENCE</scope>
</reference>
<proteinExistence type="inferred from homology"/>
<evidence type="ECO:0000313" key="10">
    <source>
        <dbReference type="Proteomes" id="UP000663868"/>
    </source>
</evidence>
<dbReference type="SUPFAM" id="SSF49899">
    <property type="entry name" value="Concanavalin A-like lectins/glucanases"/>
    <property type="match status" value="2"/>
</dbReference>
<dbReference type="SUPFAM" id="SSF50447">
    <property type="entry name" value="Translation proteins"/>
    <property type="match status" value="1"/>
</dbReference>
<dbReference type="GO" id="GO:0003924">
    <property type="term" value="F:GTPase activity"/>
    <property type="evidence" value="ECO:0007669"/>
    <property type="project" value="InterPro"/>
</dbReference>
<accession>A0A819DCB0</accession>
<dbReference type="Gene3D" id="3.50.4.10">
    <property type="entry name" value="Hepatocyte Growth Factor"/>
    <property type="match status" value="1"/>
</dbReference>
<protein>
    <recommendedName>
        <fullName evidence="8">Apple domain-containing protein</fullName>
    </recommendedName>
</protein>
<dbReference type="EMBL" id="CAJOBB010001276">
    <property type="protein sequence ID" value="CAF3834617.1"/>
    <property type="molecule type" value="Genomic_DNA"/>
</dbReference>
<dbReference type="PROSITE" id="PS50948">
    <property type="entry name" value="PAN"/>
    <property type="match status" value="1"/>
</dbReference>
<dbReference type="SUPFAM" id="SSF50465">
    <property type="entry name" value="EF-Tu/eEF-1alpha/eIF2-gamma C-terminal domain"/>
    <property type="match status" value="1"/>
</dbReference>
<dbReference type="SUPFAM" id="SSF52540">
    <property type="entry name" value="P-loop containing nucleoside triphosphate hydrolases"/>
    <property type="match status" value="1"/>
</dbReference>
<feature type="domain" description="Apple" evidence="8">
    <location>
        <begin position="389"/>
        <end position="467"/>
    </location>
</feature>
<evidence type="ECO:0000256" key="6">
    <source>
        <dbReference type="ARBA" id="ARBA00022917"/>
    </source>
</evidence>
<dbReference type="Pfam" id="PF22594">
    <property type="entry name" value="GTP-eEF1A_C"/>
    <property type="match status" value="1"/>
</dbReference>
<dbReference type="GO" id="GO:0003746">
    <property type="term" value="F:translation elongation factor activity"/>
    <property type="evidence" value="ECO:0007669"/>
    <property type="project" value="UniProtKB-KW"/>
</dbReference>
<evidence type="ECO:0000256" key="1">
    <source>
        <dbReference type="ARBA" id="ARBA00004496"/>
    </source>
</evidence>
<dbReference type="Gene3D" id="2.60.120.200">
    <property type="match status" value="2"/>
</dbReference>
<comment type="caution">
    <text evidence="9">The sequence shown here is derived from an EMBL/GenBank/DDBJ whole genome shotgun (WGS) entry which is preliminary data.</text>
</comment>
<dbReference type="FunFam" id="2.40.30.10:FF:000003">
    <property type="entry name" value="Elongation factor 1-alpha"/>
    <property type="match status" value="1"/>
</dbReference>
<dbReference type="InterPro" id="IPR054696">
    <property type="entry name" value="GTP-eEF1A_C"/>
</dbReference>
<dbReference type="PANTHER" id="PTHR23115">
    <property type="entry name" value="TRANSLATION FACTOR"/>
    <property type="match status" value="1"/>
</dbReference>